<proteinExistence type="predicted"/>
<dbReference type="PROSITE" id="PS51186">
    <property type="entry name" value="GNAT"/>
    <property type="match status" value="1"/>
</dbReference>
<dbReference type="PANTHER" id="PTHR43451">
    <property type="entry name" value="ACETYLTRANSFERASE (GNAT) FAMILY PROTEIN"/>
    <property type="match status" value="1"/>
</dbReference>
<dbReference type="RefSeq" id="WP_070396406.1">
    <property type="nucleotide sequence ID" value="NZ_CP017599.1"/>
</dbReference>
<dbReference type="InterPro" id="IPR052564">
    <property type="entry name" value="N-acetyltrans/Recomb-assoc"/>
</dbReference>
<evidence type="ECO:0000313" key="2">
    <source>
        <dbReference type="EMBL" id="AOX04041.1"/>
    </source>
</evidence>
<name>A0A1D8U2B4_9CYAN</name>
<gene>
    <name evidence="2" type="ORF">BJP34_35560</name>
</gene>
<protein>
    <submittedName>
        <fullName evidence="2">GNAT family N-acetyltransferase</fullName>
    </submittedName>
</protein>
<dbReference type="Pfam" id="PF13673">
    <property type="entry name" value="Acetyltransf_10"/>
    <property type="match status" value="1"/>
</dbReference>
<keyword evidence="2" id="KW-0808">Transferase</keyword>
<evidence type="ECO:0000313" key="3">
    <source>
        <dbReference type="Proteomes" id="UP000177870"/>
    </source>
</evidence>
<dbReference type="InterPro" id="IPR000182">
    <property type="entry name" value="GNAT_dom"/>
</dbReference>
<accession>A0A1D8U2B4</accession>
<evidence type="ECO:0000259" key="1">
    <source>
        <dbReference type="PROSITE" id="PS51186"/>
    </source>
</evidence>
<dbReference type="AlphaFoldDB" id="A0A1D8U2B4"/>
<dbReference type="EMBL" id="CP017599">
    <property type="protein sequence ID" value="AOX04041.1"/>
    <property type="molecule type" value="Genomic_DNA"/>
</dbReference>
<feature type="domain" description="N-acetyltransferase" evidence="1">
    <location>
        <begin position="1"/>
        <end position="154"/>
    </location>
</feature>
<dbReference type="OrthoDB" id="424368at2"/>
<dbReference type="Gene3D" id="3.40.630.30">
    <property type="match status" value="1"/>
</dbReference>
<dbReference type="GO" id="GO:0016747">
    <property type="term" value="F:acyltransferase activity, transferring groups other than amino-acyl groups"/>
    <property type="evidence" value="ECO:0007669"/>
    <property type="project" value="InterPro"/>
</dbReference>
<organism evidence="2 3">
    <name type="scientific">Moorena producens PAL-8-15-08-1</name>
    <dbReference type="NCBI Taxonomy" id="1458985"/>
    <lineage>
        <taxon>Bacteria</taxon>
        <taxon>Bacillati</taxon>
        <taxon>Cyanobacteriota</taxon>
        <taxon>Cyanophyceae</taxon>
        <taxon>Coleofasciculales</taxon>
        <taxon>Coleofasciculaceae</taxon>
        <taxon>Moorena</taxon>
    </lineage>
</organism>
<reference evidence="3" key="1">
    <citation type="submission" date="2016-10" db="EMBL/GenBank/DDBJ databases">
        <title>Comparative genomics uncovers the prolific and rare metabolic potential of the cyanobacterial genus Moorea.</title>
        <authorList>
            <person name="Leao T."/>
            <person name="Castelao G."/>
            <person name="Korobeynikov A."/>
            <person name="Monroe E.A."/>
            <person name="Podell S."/>
            <person name="Glukhov E."/>
            <person name="Allen E."/>
            <person name="Gerwick W.H."/>
            <person name="Gerwick L."/>
        </authorList>
    </citation>
    <scope>NUCLEOTIDE SEQUENCE [LARGE SCALE GENOMIC DNA]</scope>
    <source>
        <strain evidence="3">PAL-8-15-08-1</strain>
    </source>
</reference>
<dbReference type="Proteomes" id="UP000177870">
    <property type="component" value="Chromosome"/>
</dbReference>
<dbReference type="InterPro" id="IPR016181">
    <property type="entry name" value="Acyl_CoA_acyltransferase"/>
</dbReference>
<dbReference type="PANTHER" id="PTHR43451:SF1">
    <property type="entry name" value="ACETYLTRANSFERASE"/>
    <property type="match status" value="1"/>
</dbReference>
<dbReference type="KEGG" id="mpro:BJP34_35560"/>
<dbReference type="SUPFAM" id="SSF55729">
    <property type="entry name" value="Acyl-CoA N-acyltransferases (Nat)"/>
    <property type="match status" value="1"/>
</dbReference>
<sequence>MLIRNYQVSDTNDIVDVYKNAIIGIASEAYDRKQIEIWSSYPQDTDQFTKRLSMGITLVAVDGNKVGAFGQLHPANHIDLLFTAKDYSRQGYATAIYQQLEDEALKQGVSCLYTEASRISKYFFLKQGFTIIEPETVFLSGVGFERFRMEKVIG</sequence>